<gene>
    <name evidence="4" type="primary">Tcf25</name>
    <name evidence="4" type="ORF">Tcan_10261</name>
</gene>
<name>A0A0B2UP42_TOXCA</name>
<feature type="region of interest" description="Disordered" evidence="2">
    <location>
        <begin position="293"/>
        <end position="388"/>
    </location>
</feature>
<protein>
    <submittedName>
        <fullName evidence="4">Transcription factor 25</fullName>
    </submittedName>
</protein>
<dbReference type="SUPFAM" id="SSF103025">
    <property type="entry name" value="Folate-binding domain"/>
    <property type="match status" value="1"/>
</dbReference>
<dbReference type="GO" id="GO:1990112">
    <property type="term" value="C:RQC complex"/>
    <property type="evidence" value="ECO:0007669"/>
    <property type="project" value="TreeGrafter"/>
</dbReference>
<dbReference type="NCBIfam" id="TIGR03317">
    <property type="entry name" value="ygfZ_signature"/>
    <property type="match status" value="1"/>
</dbReference>
<dbReference type="InterPro" id="IPR006994">
    <property type="entry name" value="TCF25/Rqc1"/>
</dbReference>
<evidence type="ECO:0000313" key="5">
    <source>
        <dbReference type="Proteomes" id="UP000031036"/>
    </source>
</evidence>
<organism evidence="4 5">
    <name type="scientific">Toxocara canis</name>
    <name type="common">Canine roundworm</name>
    <dbReference type="NCBI Taxonomy" id="6265"/>
    <lineage>
        <taxon>Eukaryota</taxon>
        <taxon>Metazoa</taxon>
        <taxon>Ecdysozoa</taxon>
        <taxon>Nematoda</taxon>
        <taxon>Chromadorea</taxon>
        <taxon>Rhabditida</taxon>
        <taxon>Spirurina</taxon>
        <taxon>Ascaridomorpha</taxon>
        <taxon>Ascaridoidea</taxon>
        <taxon>Toxocaridae</taxon>
        <taxon>Toxocara</taxon>
    </lineage>
</organism>
<dbReference type="Gene3D" id="3.30.1360.120">
    <property type="entry name" value="Probable tRNA modification gtpase trme, domain 1"/>
    <property type="match status" value="2"/>
</dbReference>
<feature type="compositionally biased region" description="Basic residues" evidence="2">
    <location>
        <begin position="367"/>
        <end position="378"/>
    </location>
</feature>
<evidence type="ECO:0000256" key="2">
    <source>
        <dbReference type="SAM" id="MobiDB-lite"/>
    </source>
</evidence>
<comment type="caution">
    <text evidence="4">The sequence shown here is derived from an EMBL/GenBank/DDBJ whole genome shotgun (WGS) entry which is preliminary data.</text>
</comment>
<accession>A0A0B2UP42</accession>
<proteinExistence type="predicted"/>
<reference evidence="4 5" key="1">
    <citation type="submission" date="2014-11" db="EMBL/GenBank/DDBJ databases">
        <title>Genetic blueprint of the zoonotic pathogen Toxocara canis.</title>
        <authorList>
            <person name="Zhu X.-Q."/>
            <person name="Korhonen P.K."/>
            <person name="Cai H."/>
            <person name="Young N.D."/>
            <person name="Nejsum P."/>
            <person name="von Samson-Himmelstjerna G."/>
            <person name="Boag P.R."/>
            <person name="Tan P."/>
            <person name="Li Q."/>
            <person name="Min J."/>
            <person name="Yang Y."/>
            <person name="Wang X."/>
            <person name="Fang X."/>
            <person name="Hall R.S."/>
            <person name="Hofmann A."/>
            <person name="Sternberg P.W."/>
            <person name="Jex A.R."/>
            <person name="Gasser R.B."/>
        </authorList>
    </citation>
    <scope>NUCLEOTIDE SEQUENCE [LARGE SCALE GENOMIC DNA]</scope>
    <source>
        <strain evidence="4">PN_DK_2014</strain>
    </source>
</reference>
<dbReference type="InterPro" id="IPR027266">
    <property type="entry name" value="TrmE/GcvT-like"/>
</dbReference>
<sequence>MMKRVVRLVQRALLSLQGKDTRELLQGLTTSDMRLLGKGGALYTLLLNSRGRIEYDLIVYERGNGFLVECDSQKREVLKRVLEMYRMHKKVTIEPSNENVFFVEGACDGAVADPRVPAFGNRLIAECLSGCSPSDVSSYEERRFEFGIAEGGMELRGALPVYRNADLMNGVSGDKGCYLGQEVTAQTLRSTIKKRVLPFTCDGAAKGRIVDFDRRTNMGEVLACNGHRGIALLRLDNGDVSRCLKAGDVSIRAFIPSWWPARAGVGVHVCGDRMSAKQLQRYLEVTRRLKKEELCGGSSSESEEESEKEEQPRMNNRFAFLGEDSGGGKDLLVEDEPAEEESENVKNKASEDVGGRTAGVSEEAGGKKVRKRNKKKKKPEQEKRHSVAEFAVDSSENGVANSVADRYESVVVESVFERDIFKVDARLFNYENELRRLVGQKPIESMSRNHRRGPTGRIVKKKAGWPEVKNVGMSMELDRTEGEVEWYKFSHNAHYRQLQQAFWQAADAMDQNGIMAILQECPYHLDSLLVMANVTRNQEEHRTARDFIERGIFFCESIFAPRFRLHDFNHRIDYKDFENRAFFLLLHRHMRTLIERSLTDTALAVAKLIYRLDPENDPLAILLVIDSLAIRAHQPRVLLQITEATQLAVAIRHFPTLVLQLLDKLNVQPDAVLENNPKMGTLAYQRESEGIKLLTSIYIAHAHDLWRECEVLRWLEDVTASTVKSFENYADEMAEWQTARSTFYIGIPRNVRRHALLWDLEHNTDSILTDPAPPLFSRSAYVRASRPLVHLLGSSFVFNLMRSLVPDMDQVERLGEMVGDLASMARQYIYRNNDDATGEEEDRPPDEPQ</sequence>
<dbReference type="AlphaFoldDB" id="A0A0B2UP42"/>
<evidence type="ECO:0000256" key="1">
    <source>
        <dbReference type="ARBA" id="ARBA00022946"/>
    </source>
</evidence>
<dbReference type="STRING" id="6265.A0A0B2UP42"/>
<feature type="domain" description="CAF17 C-terminal" evidence="3">
    <location>
        <begin position="193"/>
        <end position="260"/>
    </location>
</feature>
<dbReference type="OMA" id="CESIFAP"/>
<dbReference type="InterPro" id="IPR057460">
    <property type="entry name" value="CAF17_C"/>
</dbReference>
<evidence type="ECO:0000313" key="4">
    <source>
        <dbReference type="EMBL" id="KHN70705.1"/>
    </source>
</evidence>
<dbReference type="PANTHER" id="PTHR22684:SF0">
    <property type="entry name" value="RIBOSOME QUALITY CONTROL COMPLEX SUBUNIT TCF25"/>
    <property type="match status" value="1"/>
</dbReference>
<dbReference type="Proteomes" id="UP000031036">
    <property type="component" value="Unassembled WGS sequence"/>
</dbReference>
<feature type="compositionally biased region" description="Basic and acidic residues" evidence="2">
    <location>
        <begin position="343"/>
        <end position="354"/>
    </location>
</feature>
<dbReference type="OrthoDB" id="205993at2759"/>
<feature type="compositionally biased region" description="Acidic residues" evidence="2">
    <location>
        <begin position="333"/>
        <end position="342"/>
    </location>
</feature>
<keyword evidence="5" id="KW-1185">Reference proteome</keyword>
<dbReference type="InterPro" id="IPR017703">
    <property type="entry name" value="YgfZ/GCV_T_CS"/>
</dbReference>
<dbReference type="Pfam" id="PF25455">
    <property type="entry name" value="Beta-barrel_CAF17_C"/>
    <property type="match status" value="1"/>
</dbReference>
<dbReference type="Pfam" id="PF04910">
    <property type="entry name" value="Tcf25"/>
    <property type="match status" value="2"/>
</dbReference>
<evidence type="ECO:0000259" key="3">
    <source>
        <dbReference type="Pfam" id="PF25455"/>
    </source>
</evidence>
<dbReference type="PANTHER" id="PTHR22684">
    <property type="entry name" value="NULP1-RELATED"/>
    <property type="match status" value="1"/>
</dbReference>
<dbReference type="EMBL" id="JPKZ01022854">
    <property type="protein sequence ID" value="KHN70705.1"/>
    <property type="molecule type" value="Genomic_DNA"/>
</dbReference>
<keyword evidence="1" id="KW-0809">Transit peptide</keyword>